<reference evidence="3" key="1">
    <citation type="submission" date="2016-06" db="EMBL/GenBank/DDBJ databases">
        <authorList>
            <person name="Varghese N."/>
            <person name="Submissions Spin"/>
        </authorList>
    </citation>
    <scope>NUCLEOTIDE SEQUENCE [LARGE SCALE GENOMIC DNA]</scope>
    <source>
        <strain evidence="3">DSM 45246</strain>
    </source>
</reference>
<keyword evidence="3" id="KW-1185">Reference proteome</keyword>
<dbReference type="EMBL" id="FMCS01000008">
    <property type="protein sequence ID" value="SCF20175.1"/>
    <property type="molecule type" value="Genomic_DNA"/>
</dbReference>
<organism evidence="2 3">
    <name type="scientific">Micromonospora chaiyaphumensis</name>
    <dbReference type="NCBI Taxonomy" id="307119"/>
    <lineage>
        <taxon>Bacteria</taxon>
        <taxon>Bacillati</taxon>
        <taxon>Actinomycetota</taxon>
        <taxon>Actinomycetes</taxon>
        <taxon>Micromonosporales</taxon>
        <taxon>Micromonosporaceae</taxon>
        <taxon>Micromonospora</taxon>
    </lineage>
</organism>
<dbReference type="Proteomes" id="UP000199629">
    <property type="component" value="Unassembled WGS sequence"/>
</dbReference>
<evidence type="ECO:0000313" key="3">
    <source>
        <dbReference type="Proteomes" id="UP000199629"/>
    </source>
</evidence>
<dbReference type="RefSeq" id="WP_091267298.1">
    <property type="nucleotide sequence ID" value="NZ_FMCS01000008.1"/>
</dbReference>
<dbReference type="Pfam" id="PF11662">
    <property type="entry name" value="DUF3263"/>
    <property type="match status" value="1"/>
</dbReference>
<proteinExistence type="predicted"/>
<protein>
    <recommendedName>
        <fullName evidence="4">DUF3263 domain-containing protein</fullName>
    </recommendedName>
</protein>
<sequence>MPADATERAATDRPEPSGTTDVARREAGVTVPPPRSAPAVEAAPPDDGPAESAPAAEPEEADGLTERERRILAFEQQWWKHAGAKEQAIRDTFGLSATRYYQLLNALLDQPAALAAEPVLVGRLRRLRSSRARNRRR</sequence>
<accession>A0A1C4YHG1</accession>
<feature type="compositionally biased region" description="Low complexity" evidence="1">
    <location>
        <begin position="37"/>
        <end position="56"/>
    </location>
</feature>
<evidence type="ECO:0000313" key="2">
    <source>
        <dbReference type="EMBL" id="SCF20175.1"/>
    </source>
</evidence>
<evidence type="ECO:0000256" key="1">
    <source>
        <dbReference type="SAM" id="MobiDB-lite"/>
    </source>
</evidence>
<feature type="region of interest" description="Disordered" evidence="1">
    <location>
        <begin position="1"/>
        <end position="67"/>
    </location>
</feature>
<dbReference type="AlphaFoldDB" id="A0A1C4YHG1"/>
<gene>
    <name evidence="2" type="ORF">GA0070214_108227</name>
</gene>
<name>A0A1C4YHG1_9ACTN</name>
<evidence type="ECO:0008006" key="4">
    <source>
        <dbReference type="Google" id="ProtNLM"/>
    </source>
</evidence>
<feature type="compositionally biased region" description="Basic and acidic residues" evidence="1">
    <location>
        <begin position="1"/>
        <end position="15"/>
    </location>
</feature>
<dbReference type="InterPro" id="IPR021678">
    <property type="entry name" value="DUF3263"/>
</dbReference>